<dbReference type="CTD" id="36380976"/>
<dbReference type="RefSeq" id="XP_024507806.1">
    <property type="nucleotide sequence ID" value="XM_024654434.1"/>
</dbReference>
<keyword evidence="2" id="KW-1185">Reference proteome</keyword>
<proteinExistence type="predicted"/>
<dbReference type="GeneID" id="36380976"/>
<evidence type="ECO:0000313" key="2">
    <source>
        <dbReference type="Proteomes" id="UP000035682"/>
    </source>
</evidence>
<sequence length="66" mass="7942">MDYAQKSTKLSISKTVKNLKIFSTFKIVKIILYLIFLLQIEFPHIFKFFIIIILYKLLNNNYIKII</sequence>
<protein>
    <submittedName>
        <fullName evidence="1 3">Uncharacterized protein</fullName>
    </submittedName>
</protein>
<organism evidence="1">
    <name type="scientific">Strongyloides ratti</name>
    <name type="common">Parasitic roundworm</name>
    <dbReference type="NCBI Taxonomy" id="34506"/>
    <lineage>
        <taxon>Eukaryota</taxon>
        <taxon>Metazoa</taxon>
        <taxon>Ecdysozoa</taxon>
        <taxon>Nematoda</taxon>
        <taxon>Chromadorea</taxon>
        <taxon>Rhabditida</taxon>
        <taxon>Tylenchina</taxon>
        <taxon>Panagrolaimomorpha</taxon>
        <taxon>Strongyloidoidea</taxon>
        <taxon>Strongyloididae</taxon>
        <taxon>Strongyloides</taxon>
    </lineage>
</organism>
<dbReference type="WormBase" id="SRAE_2000326200">
    <property type="protein sequence ID" value="SRP07983"/>
    <property type="gene ID" value="WBGene00263483"/>
</dbReference>
<gene>
    <name evidence="1 3 4" type="ORF">SRAE_2000326200</name>
</gene>
<dbReference type="AlphaFoldDB" id="A0A090LFN8"/>
<dbReference type="EMBL" id="LN609529">
    <property type="protein sequence ID" value="CEF68606.1"/>
    <property type="molecule type" value="Genomic_DNA"/>
</dbReference>
<evidence type="ECO:0000313" key="3">
    <source>
        <dbReference type="WBParaSite" id="SRAE_2000326200.1"/>
    </source>
</evidence>
<evidence type="ECO:0000313" key="4">
    <source>
        <dbReference type="WormBase" id="SRAE_2000326200"/>
    </source>
</evidence>
<evidence type="ECO:0000313" key="1">
    <source>
        <dbReference type="EMBL" id="CEF68606.1"/>
    </source>
</evidence>
<name>A0A090LFN8_STRRB</name>
<reference evidence="3" key="2">
    <citation type="submission" date="2020-12" db="UniProtKB">
        <authorList>
            <consortium name="WormBaseParasite"/>
        </authorList>
    </citation>
    <scope>IDENTIFICATION</scope>
</reference>
<dbReference type="WBParaSite" id="SRAE_2000326200.1">
    <property type="protein sequence ID" value="SRAE_2000326200.1"/>
    <property type="gene ID" value="WBGene00263483"/>
</dbReference>
<reference evidence="1 2" key="1">
    <citation type="submission" date="2014-09" db="EMBL/GenBank/DDBJ databases">
        <authorList>
            <person name="Martin A.A."/>
        </authorList>
    </citation>
    <scope>NUCLEOTIDE SEQUENCE</scope>
    <source>
        <strain evidence="2">ED321</strain>
        <strain evidence="1">ED321 Heterogonic</strain>
    </source>
</reference>
<accession>A0A090LFN8</accession>
<dbReference type="Proteomes" id="UP000035682">
    <property type="component" value="Unplaced"/>
</dbReference>